<dbReference type="OrthoDB" id="1496335at2"/>
<organism evidence="2 3">
    <name type="scientific">Solirubrum puertoriconensis</name>
    <dbReference type="NCBI Taxonomy" id="1751427"/>
    <lineage>
        <taxon>Bacteria</taxon>
        <taxon>Pseudomonadati</taxon>
        <taxon>Bacteroidota</taxon>
        <taxon>Cytophagia</taxon>
        <taxon>Cytophagales</taxon>
    </lineage>
</organism>
<dbReference type="Proteomes" id="UP000054223">
    <property type="component" value="Unassembled WGS sequence"/>
</dbReference>
<dbReference type="RefSeq" id="WP_059068626.1">
    <property type="nucleotide sequence ID" value="NZ_LNAL01000005.1"/>
</dbReference>
<reference evidence="2 3" key="1">
    <citation type="submission" date="2015-11" db="EMBL/GenBank/DDBJ databases">
        <title>Solirubrum puertoriconensis gen. nov. an environmental bacteria isolated in Puerto Rico.</title>
        <authorList>
            <person name="Cuebas-Irizarry M.F."/>
            <person name="Montalvo-Rodriguez R."/>
        </authorList>
    </citation>
    <scope>NUCLEOTIDE SEQUENCE [LARGE SCALE GENOMIC DNA]</scope>
    <source>
        <strain evidence="2 3">MC1A</strain>
    </source>
</reference>
<dbReference type="EMBL" id="LNAL01000005">
    <property type="protein sequence ID" value="KUG09121.1"/>
    <property type="molecule type" value="Genomic_DNA"/>
</dbReference>
<sequence length="411" mass="47628">MSYDYKGMIAVTCMALLYPVTVVAQMPDRAQYQSSFDDCNAERNKMVSELTNMRAEKETILREYRQGQFCSDCRRSKTEVERQDKISFGQHIASAKGRHIISATQEQLNAKEQELNDKIHQKEVDVDSKRLDCEKIASNYQQAHKQAVDEEQRRFQEEQAAEQNRRLAEQARQQALMDASLERLNQRLAENSAETDRRLAEFRATSRMDNLPAYDKDYAQSLQVSNKNELADKAFDGGQNQYLVNSTKEYLIDKLNSLKDAYLDQFKEQANIQLFGSDYNDRPESNTQVWSFEDQVRSDIIHNIKSRILQWDKAGSGVLSKIYEPYRAAQAELSLYEERTLDQFNEENTNFMMSGINGVTTTEDEVAFSQNSETFMANVPKRFIGVLRKWLTRGRYNHVDELIRSNSPNNE</sequence>
<proteinExistence type="predicted"/>
<evidence type="ECO:0000256" key="1">
    <source>
        <dbReference type="SAM" id="SignalP"/>
    </source>
</evidence>
<protein>
    <submittedName>
        <fullName evidence="2">Uncharacterized protein</fullName>
    </submittedName>
</protein>
<name>A0A9X0HN93_SOLP1</name>
<keyword evidence="1" id="KW-0732">Signal</keyword>
<evidence type="ECO:0000313" key="2">
    <source>
        <dbReference type="EMBL" id="KUG09121.1"/>
    </source>
</evidence>
<feature type="signal peptide" evidence="1">
    <location>
        <begin position="1"/>
        <end position="24"/>
    </location>
</feature>
<gene>
    <name evidence="2" type="ORF">ASU33_20095</name>
</gene>
<keyword evidence="3" id="KW-1185">Reference proteome</keyword>
<dbReference type="AlphaFoldDB" id="A0A9X0HN93"/>
<comment type="caution">
    <text evidence="2">The sequence shown here is derived from an EMBL/GenBank/DDBJ whole genome shotgun (WGS) entry which is preliminary data.</text>
</comment>
<feature type="chain" id="PRO_5040989244" evidence="1">
    <location>
        <begin position="25"/>
        <end position="411"/>
    </location>
</feature>
<evidence type="ECO:0000313" key="3">
    <source>
        <dbReference type="Proteomes" id="UP000054223"/>
    </source>
</evidence>
<accession>A0A9X0HN93</accession>